<gene>
    <name evidence="3" type="ORF">Lsed01_00215</name>
</gene>
<dbReference type="Proteomes" id="UP001426770">
    <property type="component" value="Unassembled WGS sequence"/>
</dbReference>
<comment type="caution">
    <text evidence="3">The sequence shown here is derived from an EMBL/GenBank/DDBJ whole genome shotgun (WGS) entry which is preliminary data.</text>
</comment>
<sequence>MDLSLGPVVAGVADVVAGVVAQLRVFEGRELGSLSDAELVELQGVVAGLARAVEVPVAMVAGEVARRSSPEVGGGLARKQGFRNAVAMVAAGMGGTRGGARDLIAAGTLLNADGDGDGARSLGAVVAEAFRAGEVSAAKAALVSEVIAQCSGEGRDTERAEVEQALVVKARKVSLEDLRHAGRQVLASWDADHTLEREQRVHEARFLHFKETVDGMVAVNGLLDPVCAAPLIAFLDARVRAGFAHKRDAGDTSRDPREAGWMRVDALADLARHGLRCTQPGTGVSTTVVVRVSEEALRTGLGVGDCDSMATPLTAKQLRLMAVDAQILPMVCGGDSLPMDLGRAVRFFTPAQRLALIERDGGCAFCHAPAAWCDAHHVNEWDRDHGETNLRDGLMLCTRCHHRLHDDGWSVRTTATEVWFIPPASVDPTRTPVQGGKRALEIHPPQAPPQAA</sequence>
<dbReference type="SMART" id="SM00507">
    <property type="entry name" value="HNHc"/>
    <property type="match status" value="1"/>
</dbReference>
<evidence type="ECO:0000256" key="1">
    <source>
        <dbReference type="SAM" id="MobiDB-lite"/>
    </source>
</evidence>
<name>A0ABP9WDA5_9MICO</name>
<reference evidence="3 4" key="1">
    <citation type="submission" date="2024-02" db="EMBL/GenBank/DDBJ databases">
        <title>Lysinimicrobium sediminis NBRC 112286.</title>
        <authorList>
            <person name="Ichikawa N."/>
            <person name="Katano-Makiyama Y."/>
            <person name="Hidaka K."/>
        </authorList>
    </citation>
    <scope>NUCLEOTIDE SEQUENCE [LARGE SCALE GENOMIC DNA]</scope>
    <source>
        <strain evidence="3 4">NBRC 112286</strain>
    </source>
</reference>
<keyword evidence="4" id="KW-1185">Reference proteome</keyword>
<protein>
    <recommendedName>
        <fullName evidence="2">HNH nuclease domain-containing protein</fullName>
    </recommendedName>
</protein>
<evidence type="ECO:0000313" key="4">
    <source>
        <dbReference type="Proteomes" id="UP001426770"/>
    </source>
</evidence>
<evidence type="ECO:0000313" key="3">
    <source>
        <dbReference type="EMBL" id="GAA5517805.1"/>
    </source>
</evidence>
<dbReference type="Pfam" id="PF02720">
    <property type="entry name" value="DUF222"/>
    <property type="match status" value="1"/>
</dbReference>
<dbReference type="EMBL" id="BAABRR010000001">
    <property type="protein sequence ID" value="GAA5517805.1"/>
    <property type="molecule type" value="Genomic_DNA"/>
</dbReference>
<feature type="region of interest" description="Disordered" evidence="1">
    <location>
        <begin position="429"/>
        <end position="452"/>
    </location>
</feature>
<dbReference type="InterPro" id="IPR003615">
    <property type="entry name" value="HNH_nuc"/>
</dbReference>
<evidence type="ECO:0000259" key="2">
    <source>
        <dbReference type="SMART" id="SM00507"/>
    </source>
</evidence>
<feature type="domain" description="HNH nuclease" evidence="2">
    <location>
        <begin position="351"/>
        <end position="402"/>
    </location>
</feature>
<dbReference type="InterPro" id="IPR003870">
    <property type="entry name" value="DUF222"/>
</dbReference>
<dbReference type="RefSeq" id="WP_286215849.1">
    <property type="nucleotide sequence ID" value="NZ_AP027736.1"/>
</dbReference>
<organism evidence="3 4">
    <name type="scientific">Demequina sediminis</name>
    <dbReference type="NCBI Taxonomy" id="1930058"/>
    <lineage>
        <taxon>Bacteria</taxon>
        <taxon>Bacillati</taxon>
        <taxon>Actinomycetota</taxon>
        <taxon>Actinomycetes</taxon>
        <taxon>Micrococcales</taxon>
        <taxon>Demequinaceae</taxon>
        <taxon>Demequina</taxon>
    </lineage>
</organism>
<accession>A0ABP9WDA5</accession>
<proteinExistence type="predicted"/>